<dbReference type="SUPFAM" id="SSF81653">
    <property type="entry name" value="Calcium ATPase, transduction domain A"/>
    <property type="match status" value="1"/>
</dbReference>
<feature type="transmembrane region" description="Helical" evidence="10">
    <location>
        <begin position="132"/>
        <end position="153"/>
    </location>
</feature>
<keyword evidence="8 10" id="KW-1133">Transmembrane helix</keyword>
<evidence type="ECO:0000313" key="12">
    <source>
        <dbReference type="EMBL" id="OGZ34147.1"/>
    </source>
</evidence>
<proteinExistence type="inferred from homology"/>
<dbReference type="AlphaFoldDB" id="A0A1G2F8E4"/>
<evidence type="ECO:0000256" key="9">
    <source>
        <dbReference type="ARBA" id="ARBA00023136"/>
    </source>
</evidence>
<dbReference type="PANTHER" id="PTHR43520">
    <property type="entry name" value="ATP7, ISOFORM B"/>
    <property type="match status" value="1"/>
</dbReference>
<comment type="similarity">
    <text evidence="2 10">Belongs to the cation transport ATPase (P-type) (TC 3.A.3) family. Type IB subfamily.</text>
</comment>
<dbReference type="GO" id="GO:0005524">
    <property type="term" value="F:ATP binding"/>
    <property type="evidence" value="ECO:0007669"/>
    <property type="project" value="UniProtKB-UniRule"/>
</dbReference>
<comment type="caution">
    <text evidence="12">The sequence shown here is derived from an EMBL/GenBank/DDBJ whole genome shotgun (WGS) entry which is preliminary data.</text>
</comment>
<keyword evidence="10" id="KW-1003">Cell membrane</keyword>
<dbReference type="PANTHER" id="PTHR43520:SF8">
    <property type="entry name" value="P-TYPE CU(+) TRANSPORTER"/>
    <property type="match status" value="1"/>
</dbReference>
<evidence type="ECO:0000256" key="8">
    <source>
        <dbReference type="ARBA" id="ARBA00022989"/>
    </source>
</evidence>
<dbReference type="PRINTS" id="PR00119">
    <property type="entry name" value="CATATPASE"/>
</dbReference>
<dbReference type="Gene3D" id="2.70.150.10">
    <property type="entry name" value="Calcium-transporting ATPase, cytoplasmic transduction domain A"/>
    <property type="match status" value="1"/>
</dbReference>
<dbReference type="CDD" id="cd00371">
    <property type="entry name" value="HMA"/>
    <property type="match status" value="1"/>
</dbReference>
<feature type="transmembrane region" description="Helical" evidence="10">
    <location>
        <begin position="348"/>
        <end position="370"/>
    </location>
</feature>
<keyword evidence="3 10" id="KW-0812">Transmembrane</keyword>
<dbReference type="InterPro" id="IPR036163">
    <property type="entry name" value="HMA_dom_sf"/>
</dbReference>
<dbReference type="Pfam" id="PF00122">
    <property type="entry name" value="E1-E2_ATPase"/>
    <property type="match status" value="1"/>
</dbReference>
<dbReference type="Gene3D" id="3.30.70.100">
    <property type="match status" value="1"/>
</dbReference>
<evidence type="ECO:0000256" key="7">
    <source>
        <dbReference type="ARBA" id="ARBA00022967"/>
    </source>
</evidence>
<dbReference type="PRINTS" id="PR00942">
    <property type="entry name" value="CUATPASEI"/>
</dbReference>
<dbReference type="SFLD" id="SFLDS00003">
    <property type="entry name" value="Haloacid_Dehalogenase"/>
    <property type="match status" value="1"/>
</dbReference>
<keyword evidence="9 10" id="KW-0472">Membrane</keyword>
<dbReference type="CDD" id="cd02094">
    <property type="entry name" value="P-type_ATPase_Cu-like"/>
    <property type="match status" value="1"/>
</dbReference>
<comment type="subcellular location">
    <subcellularLocation>
        <location evidence="10">Cell membrane</location>
    </subcellularLocation>
    <subcellularLocation>
        <location evidence="1">Endomembrane system</location>
        <topology evidence="1">Multi-pass membrane protein</topology>
    </subcellularLocation>
</comment>
<dbReference type="InterPro" id="IPR023299">
    <property type="entry name" value="ATPase_P-typ_cyto_dom_N"/>
</dbReference>
<feature type="transmembrane region" description="Helical" evidence="10">
    <location>
        <begin position="165"/>
        <end position="184"/>
    </location>
</feature>
<dbReference type="InterPro" id="IPR008250">
    <property type="entry name" value="ATPase_P-typ_transduc_dom_A_sf"/>
</dbReference>
<accession>A0A1G2F8E4</accession>
<dbReference type="GO" id="GO:0005507">
    <property type="term" value="F:copper ion binding"/>
    <property type="evidence" value="ECO:0007669"/>
    <property type="project" value="TreeGrafter"/>
</dbReference>
<feature type="transmembrane region" description="Helical" evidence="10">
    <location>
        <begin position="196"/>
        <end position="214"/>
    </location>
</feature>
<keyword evidence="7" id="KW-1278">Translocase</keyword>
<gene>
    <name evidence="12" type="ORF">A2Y98_02325</name>
</gene>
<dbReference type="Gene3D" id="3.40.1110.10">
    <property type="entry name" value="Calcium-transporting ATPase, cytoplasmic domain N"/>
    <property type="match status" value="1"/>
</dbReference>
<feature type="transmembrane region" description="Helical" evidence="10">
    <location>
        <begin position="727"/>
        <end position="750"/>
    </location>
</feature>
<dbReference type="SFLD" id="SFLDF00027">
    <property type="entry name" value="p-type_atpase"/>
    <property type="match status" value="1"/>
</dbReference>
<dbReference type="GO" id="GO:0005886">
    <property type="term" value="C:plasma membrane"/>
    <property type="evidence" value="ECO:0007669"/>
    <property type="project" value="UniProtKB-SubCell"/>
</dbReference>
<evidence type="ECO:0000256" key="2">
    <source>
        <dbReference type="ARBA" id="ARBA00006024"/>
    </source>
</evidence>
<feature type="transmembrane region" description="Helical" evidence="10">
    <location>
        <begin position="702"/>
        <end position="721"/>
    </location>
</feature>
<dbReference type="InterPro" id="IPR044492">
    <property type="entry name" value="P_typ_ATPase_HD_dom"/>
</dbReference>
<dbReference type="PROSITE" id="PS01229">
    <property type="entry name" value="COF_2"/>
    <property type="match status" value="1"/>
</dbReference>
<feature type="domain" description="HMA" evidence="11">
    <location>
        <begin position="3"/>
        <end position="69"/>
    </location>
</feature>
<dbReference type="InterPro" id="IPR059000">
    <property type="entry name" value="ATPase_P-type_domA"/>
</dbReference>
<dbReference type="InterPro" id="IPR036412">
    <property type="entry name" value="HAD-like_sf"/>
</dbReference>
<keyword evidence="6 10" id="KW-0067">ATP-binding</keyword>
<dbReference type="NCBIfam" id="TIGR01512">
    <property type="entry name" value="ATPase-IB2_Cd"/>
    <property type="match status" value="1"/>
</dbReference>
<dbReference type="PROSITE" id="PS00154">
    <property type="entry name" value="ATPASE_E1_E2"/>
    <property type="match status" value="1"/>
</dbReference>
<dbReference type="SUPFAM" id="SSF55008">
    <property type="entry name" value="HMA, heavy metal-associated domain"/>
    <property type="match status" value="1"/>
</dbReference>
<dbReference type="Proteomes" id="UP000179099">
    <property type="component" value="Unassembled WGS sequence"/>
</dbReference>
<protein>
    <recommendedName>
        <fullName evidence="11">HMA domain-containing protein</fullName>
    </recommendedName>
</protein>
<organism evidence="12 13">
    <name type="scientific">Candidatus Portnoybacteria bacterium RBG_19FT_COMBO_36_7</name>
    <dbReference type="NCBI Taxonomy" id="1801992"/>
    <lineage>
        <taxon>Bacteria</taxon>
        <taxon>Candidatus Portnoyibacteriota</taxon>
    </lineage>
</organism>
<evidence type="ECO:0000256" key="3">
    <source>
        <dbReference type="ARBA" id="ARBA00022692"/>
    </source>
</evidence>
<sequence>MANKIILKISGMHCASCAANIERALTKEKGIVSANVNYANEKAYLEFNPQQSSIERIKKVIKDTGYAANEESRDMTIAGHHDHQKEASLKEMTSLKKRFFYSLVLGLPVIYAVMGGLAGLPLPEFFEKYGMPIQFLLSTAVILTCFNIWTSGFKSLIKLRPNMDSLIFVGTAAAYFYSSALFAQTLFGAKIGMENLYFESAIFILIFISLGKYLEAITKGRTSEAIKKLIGLAPKEATIIKNGQEARIPIAEVREGDIILVRPGEKIPVDGVVVEGYSAVDEKTITGESIPVEKKEGSQVIGATINKTGSFRFRATKIGSQTMLAQIIKIVEEAMGSKASIQLMADRVSLYFVPAVITIAILSSAIWLFFGYQFAFVLTIFVSVLIIACPCALGLATPTAIMVGSGLAAQRGILIKTGDALEIARKVNFVVFDKTGTLTSGEPSVTDVLGEGQNEILQLAASIEKKSEHPLAQAIVKKAEQDNIAIKNATDFEAVPGKGVKAKIDGQEILFGTRKLMAENNIKIDSTENDMIALEDNGKTVMILAADSKIVGLIAVADTLKEYSQEAIDILHKMGKKVAMLTGDNKRVGQAIAKQVGIDYVIAEVLPQNKAKVIKDLQAGNQIGNWKLEIGNSRQGRVVAMVGDGINDAPALAQADLGIALGSGTDVAMETGQIVLIKDDLRDVVTAIDLSKYTIKKIKQNLFWAFIYNVVGIPIAAGILFPFTGWLMSPTIAAAAMAFSSVSVVSNSLLMRTYRPKI</sequence>
<dbReference type="Pfam" id="PF00702">
    <property type="entry name" value="Hydrolase"/>
    <property type="match status" value="1"/>
</dbReference>
<dbReference type="SFLD" id="SFLDG00002">
    <property type="entry name" value="C1.7:_P-type_atpase_like"/>
    <property type="match status" value="1"/>
</dbReference>
<dbReference type="Pfam" id="PF00403">
    <property type="entry name" value="HMA"/>
    <property type="match status" value="1"/>
</dbReference>
<keyword evidence="5 10" id="KW-0547">Nucleotide-binding</keyword>
<dbReference type="InterPro" id="IPR017969">
    <property type="entry name" value="Heavy-metal-associated_CS"/>
</dbReference>
<dbReference type="SUPFAM" id="SSF81665">
    <property type="entry name" value="Calcium ATPase, transmembrane domain M"/>
    <property type="match status" value="1"/>
</dbReference>
<dbReference type="STRING" id="1801992.A2Y98_02325"/>
<evidence type="ECO:0000256" key="1">
    <source>
        <dbReference type="ARBA" id="ARBA00004127"/>
    </source>
</evidence>
<dbReference type="PRINTS" id="PR00943">
    <property type="entry name" value="CUATPASE"/>
</dbReference>
<dbReference type="NCBIfam" id="TIGR01511">
    <property type="entry name" value="ATPase-IB1_Cu"/>
    <property type="match status" value="1"/>
</dbReference>
<dbReference type="InterPro" id="IPR018303">
    <property type="entry name" value="ATPase_P-typ_P_site"/>
</dbReference>
<feature type="transmembrane region" description="Helical" evidence="10">
    <location>
        <begin position="376"/>
        <end position="396"/>
    </location>
</feature>
<dbReference type="Gene3D" id="3.40.50.1000">
    <property type="entry name" value="HAD superfamily/HAD-like"/>
    <property type="match status" value="1"/>
</dbReference>
<dbReference type="SUPFAM" id="SSF56784">
    <property type="entry name" value="HAD-like"/>
    <property type="match status" value="1"/>
</dbReference>
<evidence type="ECO:0000256" key="5">
    <source>
        <dbReference type="ARBA" id="ARBA00022741"/>
    </source>
</evidence>
<dbReference type="GO" id="GO:0016887">
    <property type="term" value="F:ATP hydrolysis activity"/>
    <property type="evidence" value="ECO:0007669"/>
    <property type="project" value="InterPro"/>
</dbReference>
<dbReference type="InterPro" id="IPR023214">
    <property type="entry name" value="HAD_sf"/>
</dbReference>
<dbReference type="GO" id="GO:0055070">
    <property type="term" value="P:copper ion homeostasis"/>
    <property type="evidence" value="ECO:0007669"/>
    <property type="project" value="TreeGrafter"/>
</dbReference>
<dbReference type="FunFam" id="2.70.150.10:FF:000002">
    <property type="entry name" value="Copper-transporting ATPase 1, putative"/>
    <property type="match status" value="1"/>
</dbReference>
<evidence type="ECO:0000256" key="4">
    <source>
        <dbReference type="ARBA" id="ARBA00022723"/>
    </source>
</evidence>
<evidence type="ECO:0000256" key="10">
    <source>
        <dbReference type="RuleBase" id="RU362081"/>
    </source>
</evidence>
<dbReference type="InterPro" id="IPR027256">
    <property type="entry name" value="P-typ_ATPase_IB"/>
</dbReference>
<feature type="transmembrane region" description="Helical" evidence="10">
    <location>
        <begin position="99"/>
        <end position="120"/>
    </location>
</feature>
<dbReference type="InterPro" id="IPR001757">
    <property type="entry name" value="P_typ_ATPase"/>
</dbReference>
<dbReference type="InterPro" id="IPR006121">
    <property type="entry name" value="HMA_dom"/>
</dbReference>
<dbReference type="GO" id="GO:0012505">
    <property type="term" value="C:endomembrane system"/>
    <property type="evidence" value="ECO:0007669"/>
    <property type="project" value="UniProtKB-SubCell"/>
</dbReference>
<dbReference type="PROSITE" id="PS01047">
    <property type="entry name" value="HMA_1"/>
    <property type="match status" value="1"/>
</dbReference>
<keyword evidence="4 10" id="KW-0479">Metal-binding</keyword>
<evidence type="ECO:0000256" key="6">
    <source>
        <dbReference type="ARBA" id="ARBA00022840"/>
    </source>
</evidence>
<dbReference type="FunFam" id="3.30.70.100:FF:000005">
    <property type="entry name" value="Copper-exporting P-type ATPase A"/>
    <property type="match status" value="1"/>
</dbReference>
<dbReference type="NCBIfam" id="TIGR01494">
    <property type="entry name" value="ATPase_P-type"/>
    <property type="match status" value="1"/>
</dbReference>
<dbReference type="NCBIfam" id="TIGR01525">
    <property type="entry name" value="ATPase-IB_hvy"/>
    <property type="match status" value="1"/>
</dbReference>
<dbReference type="InterPro" id="IPR023298">
    <property type="entry name" value="ATPase_P-typ_TM_dom_sf"/>
</dbReference>
<dbReference type="PROSITE" id="PS50846">
    <property type="entry name" value="HMA_2"/>
    <property type="match status" value="1"/>
</dbReference>
<reference evidence="12 13" key="1">
    <citation type="journal article" date="2016" name="Nat. Commun.">
        <title>Thousands of microbial genomes shed light on interconnected biogeochemical processes in an aquifer system.</title>
        <authorList>
            <person name="Anantharaman K."/>
            <person name="Brown C.T."/>
            <person name="Hug L.A."/>
            <person name="Sharon I."/>
            <person name="Castelle C.J."/>
            <person name="Probst A.J."/>
            <person name="Thomas B.C."/>
            <person name="Singh A."/>
            <person name="Wilkins M.J."/>
            <person name="Karaoz U."/>
            <person name="Brodie E.L."/>
            <person name="Williams K.H."/>
            <person name="Hubbard S.S."/>
            <person name="Banfield J.F."/>
        </authorList>
    </citation>
    <scope>NUCLEOTIDE SEQUENCE [LARGE SCALE GENOMIC DNA]</scope>
</reference>
<evidence type="ECO:0000313" key="13">
    <source>
        <dbReference type="Proteomes" id="UP000179099"/>
    </source>
</evidence>
<evidence type="ECO:0000259" key="11">
    <source>
        <dbReference type="PROSITE" id="PS50846"/>
    </source>
</evidence>
<dbReference type="GO" id="GO:0043682">
    <property type="term" value="F:P-type divalent copper transporter activity"/>
    <property type="evidence" value="ECO:0007669"/>
    <property type="project" value="TreeGrafter"/>
</dbReference>
<dbReference type="EMBL" id="MHMW01000018">
    <property type="protein sequence ID" value="OGZ34147.1"/>
    <property type="molecule type" value="Genomic_DNA"/>
</dbReference>
<name>A0A1G2F8E4_9BACT</name>